<dbReference type="WBParaSite" id="maker-uti_cns_0011969-snap-gene-0.3-mRNA-1">
    <property type="protein sequence ID" value="maker-uti_cns_0011969-snap-gene-0.3-mRNA-1"/>
    <property type="gene ID" value="maker-uti_cns_0011969-snap-gene-0.3"/>
</dbReference>
<feature type="region of interest" description="Disordered" evidence="1">
    <location>
        <begin position="399"/>
        <end position="418"/>
    </location>
</feature>
<protein>
    <submittedName>
        <fullName evidence="3">PIPK domain-containing protein</fullName>
    </submittedName>
</protein>
<organism evidence="2 3">
    <name type="scientific">Macrostomum lignano</name>
    <dbReference type="NCBI Taxonomy" id="282301"/>
    <lineage>
        <taxon>Eukaryota</taxon>
        <taxon>Metazoa</taxon>
        <taxon>Spiralia</taxon>
        <taxon>Lophotrochozoa</taxon>
        <taxon>Platyhelminthes</taxon>
        <taxon>Rhabditophora</taxon>
        <taxon>Macrostomorpha</taxon>
        <taxon>Macrostomida</taxon>
        <taxon>Macrostomidae</taxon>
        <taxon>Macrostomum</taxon>
    </lineage>
</organism>
<dbReference type="SUPFAM" id="SSF55770">
    <property type="entry name" value="Profilin (actin-binding protein)"/>
    <property type="match status" value="1"/>
</dbReference>
<name>A0A1I8IEF1_9PLAT</name>
<evidence type="ECO:0000313" key="3">
    <source>
        <dbReference type="WBParaSite" id="maker-uti_cns_0011969-snap-gene-0.3-mRNA-1"/>
    </source>
</evidence>
<reference evidence="3" key="1">
    <citation type="submission" date="2016-11" db="UniProtKB">
        <authorList>
            <consortium name="WormBaseParasite"/>
        </authorList>
    </citation>
    <scope>IDENTIFICATION</scope>
</reference>
<keyword evidence="2" id="KW-1185">Reference proteome</keyword>
<dbReference type="Proteomes" id="UP000095280">
    <property type="component" value="Unplaced"/>
</dbReference>
<dbReference type="AlphaFoldDB" id="A0A1I8IEF1"/>
<proteinExistence type="predicted"/>
<feature type="compositionally biased region" description="Pro residues" evidence="1">
    <location>
        <begin position="138"/>
        <end position="158"/>
    </location>
</feature>
<dbReference type="InterPro" id="IPR036140">
    <property type="entry name" value="PFN_sf"/>
</dbReference>
<dbReference type="InterPro" id="IPR048278">
    <property type="entry name" value="PFN"/>
</dbReference>
<evidence type="ECO:0000256" key="1">
    <source>
        <dbReference type="SAM" id="MobiDB-lite"/>
    </source>
</evidence>
<dbReference type="Pfam" id="PF00235">
    <property type="entry name" value="Profilin"/>
    <property type="match status" value="1"/>
</dbReference>
<feature type="region of interest" description="Disordered" evidence="1">
    <location>
        <begin position="138"/>
        <end position="159"/>
    </location>
</feature>
<dbReference type="Gene3D" id="3.30.450.30">
    <property type="entry name" value="Dynein light chain 2a, cytoplasmic"/>
    <property type="match status" value="1"/>
</dbReference>
<evidence type="ECO:0000313" key="2">
    <source>
        <dbReference type="Proteomes" id="UP000095280"/>
    </source>
</evidence>
<sequence length="432" mass="46860">MSEPSDWRRKRWQEWLKINICSEREDIVASVVSRRAPRPAPVLWGSTADPDSTPTESELRAILFAFLDPHEAYSAGLSLHGRRYRLLRAEPGLLFGRCVADDDYMYCLMAVNSALLVSFSTLEMAPYCEAVEMPHHNPPTPLGLPPPPPPPPPRPPQLPELQRRLHRDIAVRAAESAEYLEGYLAGRMRQALATHSPWDFEHRDEGDGGAESVDTGATALGERLAGSAAFQEGVLFARSIALGAQLGDNEARTSARARTTATAATVGERRLGDRLCGSDADFRMGFMAGLADSLAEPRQPPPPPPHGLLHPAWFGGQRYRQKLFKQRRRVLHLSHLGRSLPSRVSGSALEQVAQALLRVLLAGAAKSRRKFGQSGAQLCVAKIAQTDHAAFVQTDGTAPAAIDGSASRGRRRRGGGVAAVGTPVMASSGCWK</sequence>
<accession>A0A1I8IEF1</accession>